<dbReference type="Proteomes" id="UP000050360">
    <property type="component" value="Unassembled WGS sequence"/>
</dbReference>
<dbReference type="GO" id="GO:0005829">
    <property type="term" value="C:cytosol"/>
    <property type="evidence" value="ECO:0007669"/>
    <property type="project" value="TreeGrafter"/>
</dbReference>
<evidence type="ECO:0000259" key="1">
    <source>
        <dbReference type="PROSITE" id="PS51278"/>
    </source>
</evidence>
<dbReference type="Gene3D" id="3.60.20.10">
    <property type="entry name" value="Glutamine Phosphoribosylpyrophosphate, subunit 1, domain 1"/>
    <property type="match status" value="1"/>
</dbReference>
<dbReference type="PANTHER" id="PTHR43284:SF1">
    <property type="entry name" value="ASPARAGINE SYNTHETASE"/>
    <property type="match status" value="1"/>
</dbReference>
<sequence length="116" mass="12963">MCGITGYYSPKKSELMANRIVNMTDLIRHRGPDDEGYVFIDTHSNISIDAAGVDTSDTIKSNLKTVYSLDKVCHNLAFGHRRYAIIDLTPGGHQPSGMKIVLYVFHLMVRFTIISS</sequence>
<name>A0A0P8AAI7_9EURY</name>
<dbReference type="InterPro" id="IPR051786">
    <property type="entry name" value="ASN_synthetase/amidase"/>
</dbReference>
<comment type="caution">
    <text evidence="2">The sequence shown here is derived from an EMBL/GenBank/DDBJ whole genome shotgun (WGS) entry which is preliminary data.</text>
</comment>
<dbReference type="PANTHER" id="PTHR43284">
    <property type="entry name" value="ASPARAGINE SYNTHETASE (GLUTAMINE-HYDROLYZING)"/>
    <property type="match status" value="1"/>
</dbReference>
<evidence type="ECO:0000313" key="2">
    <source>
        <dbReference type="EMBL" id="KPQ40931.1"/>
    </source>
</evidence>
<proteinExistence type="predicted"/>
<gene>
    <name evidence="2" type="ORF">MPEBLZ_04521</name>
</gene>
<dbReference type="InterPro" id="IPR029055">
    <property type="entry name" value="Ntn_hydrolases_N"/>
</dbReference>
<dbReference type="PROSITE" id="PS51278">
    <property type="entry name" value="GATASE_TYPE_2"/>
    <property type="match status" value="1"/>
</dbReference>
<feature type="domain" description="Glutamine amidotransferase type-2" evidence="1">
    <location>
        <begin position="2"/>
        <end position="116"/>
    </location>
</feature>
<dbReference type="InterPro" id="IPR017932">
    <property type="entry name" value="GATase_2_dom"/>
</dbReference>
<dbReference type="SUPFAM" id="SSF56235">
    <property type="entry name" value="N-terminal nucleophile aminohydrolases (Ntn hydrolases)"/>
    <property type="match status" value="1"/>
</dbReference>
<accession>A0A0P8AAI7</accession>
<reference evidence="2 3" key="1">
    <citation type="submission" date="2015-09" db="EMBL/GenBank/DDBJ databases">
        <title>A metagenomics-based metabolic model of nitrate-dependent anaerobic oxidation of methane by Methanoperedens-like archaea.</title>
        <authorList>
            <person name="Arshad A."/>
            <person name="Speth D.R."/>
            <person name="De Graaf R.M."/>
            <person name="Op Den Camp H.J."/>
            <person name="Jetten M.S."/>
            <person name="Welte C.U."/>
        </authorList>
    </citation>
    <scope>NUCLEOTIDE SEQUENCE [LARGE SCALE GENOMIC DNA]</scope>
</reference>
<dbReference type="EMBL" id="LKCM01000489">
    <property type="protein sequence ID" value="KPQ40931.1"/>
    <property type="molecule type" value="Genomic_DNA"/>
</dbReference>
<evidence type="ECO:0000313" key="3">
    <source>
        <dbReference type="Proteomes" id="UP000050360"/>
    </source>
</evidence>
<dbReference type="AlphaFoldDB" id="A0A0P8AAI7"/>
<organism evidence="2 3">
    <name type="scientific">Candidatus Methanoperedens nitratireducens</name>
    <dbReference type="NCBI Taxonomy" id="1392998"/>
    <lineage>
        <taxon>Archaea</taxon>
        <taxon>Methanobacteriati</taxon>
        <taxon>Methanobacteriota</taxon>
        <taxon>Stenosarchaea group</taxon>
        <taxon>Methanomicrobia</taxon>
        <taxon>Methanosarcinales</taxon>
        <taxon>ANME-2 cluster</taxon>
        <taxon>Candidatus Methanoperedentaceae</taxon>
        <taxon>Candidatus Methanoperedens</taxon>
    </lineage>
</organism>
<protein>
    <submittedName>
        <fullName evidence="2">Asparagine synthetase B</fullName>
    </submittedName>
</protein>